<feature type="transmembrane region" description="Helical" evidence="10">
    <location>
        <begin position="326"/>
        <end position="346"/>
    </location>
</feature>
<dbReference type="GO" id="GO:0016020">
    <property type="term" value="C:membrane"/>
    <property type="evidence" value="ECO:0007669"/>
    <property type="project" value="UniProtKB-SubCell"/>
</dbReference>
<feature type="transmembrane region" description="Helical" evidence="10">
    <location>
        <begin position="358"/>
        <end position="377"/>
    </location>
</feature>
<dbReference type="GO" id="GO:0006814">
    <property type="term" value="P:sodium ion transport"/>
    <property type="evidence" value="ECO:0007669"/>
    <property type="project" value="UniProtKB-KW"/>
</dbReference>
<evidence type="ECO:0000256" key="1">
    <source>
        <dbReference type="ARBA" id="ARBA00004141"/>
    </source>
</evidence>
<evidence type="ECO:0000256" key="6">
    <source>
        <dbReference type="ARBA" id="ARBA00023053"/>
    </source>
</evidence>
<dbReference type="AlphaFoldDB" id="A0A2M6WEK3"/>
<proteinExistence type="predicted"/>
<keyword evidence="8 10" id="KW-0472">Membrane</keyword>
<dbReference type="Gene3D" id="1.20.1530.20">
    <property type="match status" value="1"/>
</dbReference>
<feature type="transmembrane region" description="Helical" evidence="10">
    <location>
        <begin position="177"/>
        <end position="199"/>
    </location>
</feature>
<keyword evidence="9" id="KW-0739">Sodium transport</keyword>
<feature type="transmembrane region" description="Helical" evidence="10">
    <location>
        <begin position="292"/>
        <end position="314"/>
    </location>
</feature>
<gene>
    <name evidence="12" type="ORF">COU17_01225</name>
</gene>
<comment type="subcellular location">
    <subcellularLocation>
        <location evidence="1">Membrane</location>
        <topology evidence="1">Multi-pass membrane protein</topology>
    </subcellularLocation>
</comment>
<evidence type="ECO:0000256" key="10">
    <source>
        <dbReference type="SAM" id="Phobius"/>
    </source>
</evidence>
<keyword evidence="6" id="KW-0915">Sodium</keyword>
<dbReference type="InterPro" id="IPR006153">
    <property type="entry name" value="Cation/H_exchanger_TM"/>
</dbReference>
<dbReference type="GO" id="GO:1902600">
    <property type="term" value="P:proton transmembrane transport"/>
    <property type="evidence" value="ECO:0007669"/>
    <property type="project" value="InterPro"/>
</dbReference>
<feature type="transmembrane region" description="Helical" evidence="10">
    <location>
        <begin position="81"/>
        <end position="107"/>
    </location>
</feature>
<protein>
    <recommendedName>
        <fullName evidence="11">Cation/H+ exchanger transmembrane domain-containing protein</fullName>
    </recommendedName>
</protein>
<dbReference type="PANTHER" id="PTHR43562">
    <property type="entry name" value="NAPA-TYPE SODIUM/HYDROGEN ANTIPORTER"/>
    <property type="match status" value="1"/>
</dbReference>
<evidence type="ECO:0000259" key="11">
    <source>
        <dbReference type="Pfam" id="PF00999"/>
    </source>
</evidence>
<dbReference type="Proteomes" id="UP000228809">
    <property type="component" value="Unassembled WGS sequence"/>
</dbReference>
<keyword evidence="7" id="KW-0406">Ion transport</keyword>
<dbReference type="InterPro" id="IPR038770">
    <property type="entry name" value="Na+/solute_symporter_sf"/>
</dbReference>
<feature type="transmembrane region" description="Helical" evidence="10">
    <location>
        <begin position="145"/>
        <end position="165"/>
    </location>
</feature>
<dbReference type="PANTHER" id="PTHR43562:SF3">
    <property type="entry name" value="SODIUM ION_PROTON EXCHANGER (EUROFUNG)"/>
    <property type="match status" value="1"/>
</dbReference>
<evidence type="ECO:0000256" key="9">
    <source>
        <dbReference type="ARBA" id="ARBA00023201"/>
    </source>
</evidence>
<feature type="transmembrane region" description="Helical" evidence="10">
    <location>
        <begin position="264"/>
        <end position="286"/>
    </location>
</feature>
<keyword evidence="2" id="KW-0813">Transport</keyword>
<sequence length="384" mass="41266">MEFLPLFLVLLAGVLFSALGRRFHLPWVIALVSAGIFFGPHGLGVLEANPTIEFIGQIGLIFLMFMAGLETKLSSFAHVRSGFVPIAFLNGLVPFAAGFGMGFFFGYDFFTSLILGTVFISSSIAVVIPTLEGRGMLGTKLGKSIVSAVIIEDILSLILLSILLQTAVPVTSLPLPLFYGLLFAVFVALRFLLPLLRAFFSPRRSGGEEDIFQQEVTVIFAILIGTVVSFELLGLHPIVAGFFAGLVLSGSIKSDILVEKLHTISYGLFIPVFFIFIGLNTDLSVLREGGELTLLLFVVLGSILAKYISGYIGARLGKFTKRESSIVGVATIPQLSTTLAVVFAAVEFGLLERELLTAFIVLSIVTTFAAPVALRLLTKPTAAH</sequence>
<comment type="caution">
    <text evidence="12">The sequence shown here is derived from an EMBL/GenBank/DDBJ whole genome shotgun (WGS) entry which is preliminary data.</text>
</comment>
<feature type="transmembrane region" description="Helical" evidence="10">
    <location>
        <begin position="50"/>
        <end position="69"/>
    </location>
</feature>
<dbReference type="EMBL" id="PFBJ01000006">
    <property type="protein sequence ID" value="PIT91231.1"/>
    <property type="molecule type" value="Genomic_DNA"/>
</dbReference>
<organism evidence="12 13">
    <name type="scientific">Candidatus Kaiserbacteria bacterium CG10_big_fil_rev_8_21_14_0_10_49_17</name>
    <dbReference type="NCBI Taxonomy" id="1974609"/>
    <lineage>
        <taxon>Bacteria</taxon>
        <taxon>Candidatus Kaiseribacteriota</taxon>
    </lineage>
</organism>
<dbReference type="GO" id="GO:0015297">
    <property type="term" value="F:antiporter activity"/>
    <property type="evidence" value="ECO:0007669"/>
    <property type="project" value="UniProtKB-KW"/>
</dbReference>
<evidence type="ECO:0000256" key="3">
    <source>
        <dbReference type="ARBA" id="ARBA00022449"/>
    </source>
</evidence>
<feature type="transmembrane region" description="Helical" evidence="10">
    <location>
        <begin position="113"/>
        <end position="133"/>
    </location>
</feature>
<keyword evidence="4 10" id="KW-0812">Transmembrane</keyword>
<reference evidence="13" key="1">
    <citation type="submission" date="2017-09" db="EMBL/GenBank/DDBJ databases">
        <title>Depth-based differentiation of microbial function through sediment-hosted aquifers and enrichment of novel symbionts in the deep terrestrial subsurface.</title>
        <authorList>
            <person name="Probst A.J."/>
            <person name="Ladd B."/>
            <person name="Jarett J.K."/>
            <person name="Geller-Mcgrath D.E."/>
            <person name="Sieber C.M.K."/>
            <person name="Emerson J.B."/>
            <person name="Anantharaman K."/>
            <person name="Thomas B.C."/>
            <person name="Malmstrom R."/>
            <person name="Stieglmeier M."/>
            <person name="Klingl A."/>
            <person name="Woyke T."/>
            <person name="Ryan C.M."/>
            <person name="Banfield J.F."/>
        </authorList>
    </citation>
    <scope>NUCLEOTIDE SEQUENCE [LARGE SCALE GENOMIC DNA]</scope>
</reference>
<evidence type="ECO:0000256" key="2">
    <source>
        <dbReference type="ARBA" id="ARBA00022448"/>
    </source>
</evidence>
<evidence type="ECO:0000256" key="8">
    <source>
        <dbReference type="ARBA" id="ARBA00023136"/>
    </source>
</evidence>
<name>A0A2M6WEK3_9BACT</name>
<evidence type="ECO:0000313" key="12">
    <source>
        <dbReference type="EMBL" id="PIT91231.1"/>
    </source>
</evidence>
<evidence type="ECO:0000256" key="5">
    <source>
        <dbReference type="ARBA" id="ARBA00022989"/>
    </source>
</evidence>
<accession>A0A2M6WEK3</accession>
<evidence type="ECO:0000313" key="13">
    <source>
        <dbReference type="Proteomes" id="UP000228809"/>
    </source>
</evidence>
<evidence type="ECO:0000256" key="7">
    <source>
        <dbReference type="ARBA" id="ARBA00023065"/>
    </source>
</evidence>
<feature type="domain" description="Cation/H+ exchanger transmembrane" evidence="11">
    <location>
        <begin position="10"/>
        <end position="377"/>
    </location>
</feature>
<dbReference type="Pfam" id="PF00999">
    <property type="entry name" value="Na_H_Exchanger"/>
    <property type="match status" value="1"/>
</dbReference>
<evidence type="ECO:0000256" key="4">
    <source>
        <dbReference type="ARBA" id="ARBA00022692"/>
    </source>
</evidence>
<keyword evidence="3" id="KW-0050">Antiport</keyword>
<keyword evidence="5 10" id="KW-1133">Transmembrane helix</keyword>